<organism evidence="3 4">
    <name type="scientific">Streptococcus minor</name>
    <dbReference type="NCBI Taxonomy" id="229549"/>
    <lineage>
        <taxon>Bacteria</taxon>
        <taxon>Bacillati</taxon>
        <taxon>Bacillota</taxon>
        <taxon>Bacilli</taxon>
        <taxon>Lactobacillales</taxon>
        <taxon>Streptococcaceae</taxon>
        <taxon>Streptococcus</taxon>
    </lineage>
</organism>
<dbReference type="Proteomes" id="UP000281771">
    <property type="component" value="Unassembled WGS sequence"/>
</dbReference>
<dbReference type="Gene3D" id="1.10.260.40">
    <property type="entry name" value="lambda repressor-like DNA-binding domains"/>
    <property type="match status" value="1"/>
</dbReference>
<comment type="caution">
    <text evidence="3">The sequence shown here is derived from an EMBL/GenBank/DDBJ whole genome shotgun (WGS) entry which is preliminary data.</text>
</comment>
<proteinExistence type="predicted"/>
<dbReference type="AlphaFoldDB" id="A0A3P1V4K7"/>
<dbReference type="InterPro" id="IPR001387">
    <property type="entry name" value="Cro/C1-type_HTH"/>
</dbReference>
<dbReference type="EMBL" id="RQZA01000035">
    <property type="protein sequence ID" value="RRD29142.1"/>
    <property type="molecule type" value="Genomic_DNA"/>
</dbReference>
<dbReference type="GO" id="GO:0003677">
    <property type="term" value="F:DNA binding"/>
    <property type="evidence" value="ECO:0007669"/>
    <property type="project" value="UniProtKB-KW"/>
</dbReference>
<dbReference type="SUPFAM" id="SSF47413">
    <property type="entry name" value="lambda repressor-like DNA-binding domains"/>
    <property type="match status" value="1"/>
</dbReference>
<accession>A0A3P1V4K7</accession>
<protein>
    <submittedName>
        <fullName evidence="3">XRE family transcriptional regulator</fullName>
    </submittedName>
</protein>
<dbReference type="RefSeq" id="WP_124778059.1">
    <property type="nucleotide sequence ID" value="NZ_RQZA01000035.1"/>
</dbReference>
<evidence type="ECO:0000256" key="1">
    <source>
        <dbReference type="ARBA" id="ARBA00023125"/>
    </source>
</evidence>
<keyword evidence="1" id="KW-0238">DNA-binding</keyword>
<feature type="domain" description="HTH cro/C1-type" evidence="2">
    <location>
        <begin position="5"/>
        <end position="60"/>
    </location>
</feature>
<dbReference type="PROSITE" id="PS50943">
    <property type="entry name" value="HTH_CROC1"/>
    <property type="match status" value="1"/>
</dbReference>
<gene>
    <name evidence="3" type="ORF">EII38_09885</name>
</gene>
<evidence type="ECO:0000313" key="4">
    <source>
        <dbReference type="Proteomes" id="UP000281771"/>
    </source>
</evidence>
<dbReference type="CDD" id="cd00093">
    <property type="entry name" value="HTH_XRE"/>
    <property type="match status" value="1"/>
</dbReference>
<dbReference type="PANTHER" id="PTHR46558:SF11">
    <property type="entry name" value="HTH-TYPE TRANSCRIPTIONAL REGULATOR XRE"/>
    <property type="match status" value="1"/>
</dbReference>
<evidence type="ECO:0000313" key="3">
    <source>
        <dbReference type="EMBL" id="RRD29142.1"/>
    </source>
</evidence>
<reference evidence="3 4" key="1">
    <citation type="submission" date="2018-11" db="EMBL/GenBank/DDBJ databases">
        <title>Genomes From Bacteria Associated with the Canine Oral Cavity: a Test Case for Automated Genome-Based Taxonomic Assignment.</title>
        <authorList>
            <person name="Coil D.A."/>
            <person name="Jospin G."/>
            <person name="Darling A.E."/>
            <person name="Wallis C."/>
            <person name="Davis I.J."/>
            <person name="Harris S."/>
            <person name="Eisen J.A."/>
            <person name="Holcombe L.J."/>
            <person name="O'Flynn C."/>
        </authorList>
    </citation>
    <scope>NUCLEOTIDE SEQUENCE [LARGE SCALE GENOMIC DNA]</scope>
    <source>
        <strain evidence="3 4">OH4621_COT-116</strain>
    </source>
</reference>
<dbReference type="InterPro" id="IPR010982">
    <property type="entry name" value="Lambda_DNA-bd_dom_sf"/>
</dbReference>
<keyword evidence="4" id="KW-1185">Reference proteome</keyword>
<sequence length="62" mass="7016">MQIKLKEYRDKKKLTQQELSQKSGVSRAVIVGLESGSYRETSTVTLKKLATALEVPVKDLFF</sequence>
<dbReference type="SMART" id="SM00530">
    <property type="entry name" value="HTH_XRE"/>
    <property type="match status" value="1"/>
</dbReference>
<dbReference type="Pfam" id="PF01381">
    <property type="entry name" value="HTH_3"/>
    <property type="match status" value="1"/>
</dbReference>
<evidence type="ECO:0000259" key="2">
    <source>
        <dbReference type="PROSITE" id="PS50943"/>
    </source>
</evidence>
<dbReference type="PANTHER" id="PTHR46558">
    <property type="entry name" value="TRACRIPTIONAL REGULATORY PROTEIN-RELATED-RELATED"/>
    <property type="match status" value="1"/>
</dbReference>
<name>A0A3P1V4K7_9STRE</name>